<sequence length="153" mass="17645">MAALKTTRSKNSSTRKLMHQKQYRRKANMLKKASEYSKMCDADVCVGIRMRETGQVHILSADSSGFWAFLISQLSSYYPTPTVMTDRDLEKTREETVSREQRETGQVHILSADSSGFWAFLISQLSSYYPTPTVMTDRDLEKTREETVSREQR</sequence>
<keyword evidence="2" id="KW-0805">Transcription regulation</keyword>
<dbReference type="Gene3D" id="3.40.1810.10">
    <property type="entry name" value="Transcription factor, MADS-box"/>
    <property type="match status" value="1"/>
</dbReference>
<dbReference type="GO" id="GO:0045944">
    <property type="term" value="P:positive regulation of transcription by RNA polymerase II"/>
    <property type="evidence" value="ECO:0007669"/>
    <property type="project" value="UniProtKB-ARBA"/>
</dbReference>
<organism evidence="8 9">
    <name type="scientific">Penicillium roqueforti (strain FM164)</name>
    <dbReference type="NCBI Taxonomy" id="1365484"/>
    <lineage>
        <taxon>Eukaryota</taxon>
        <taxon>Fungi</taxon>
        <taxon>Dikarya</taxon>
        <taxon>Ascomycota</taxon>
        <taxon>Pezizomycotina</taxon>
        <taxon>Eurotiomycetes</taxon>
        <taxon>Eurotiomycetidae</taxon>
        <taxon>Eurotiales</taxon>
        <taxon>Aspergillaceae</taxon>
        <taxon>Penicillium</taxon>
    </lineage>
</organism>
<feature type="domain" description="MADS-box" evidence="7">
    <location>
        <begin position="23"/>
        <end position="56"/>
    </location>
</feature>
<dbReference type="Proteomes" id="UP000030686">
    <property type="component" value="Unassembled WGS sequence"/>
</dbReference>
<evidence type="ECO:0000256" key="1">
    <source>
        <dbReference type="ARBA" id="ARBA00004123"/>
    </source>
</evidence>
<evidence type="ECO:0000256" key="6">
    <source>
        <dbReference type="SAM" id="MobiDB-lite"/>
    </source>
</evidence>
<dbReference type="SUPFAM" id="SSF55455">
    <property type="entry name" value="SRF-like"/>
    <property type="match status" value="1"/>
</dbReference>
<dbReference type="GO" id="GO:0003677">
    <property type="term" value="F:DNA binding"/>
    <property type="evidence" value="ECO:0007669"/>
    <property type="project" value="UniProtKB-KW"/>
</dbReference>
<evidence type="ECO:0000259" key="7">
    <source>
        <dbReference type="Pfam" id="PF00319"/>
    </source>
</evidence>
<evidence type="ECO:0000256" key="3">
    <source>
        <dbReference type="ARBA" id="ARBA00023125"/>
    </source>
</evidence>
<evidence type="ECO:0000256" key="5">
    <source>
        <dbReference type="ARBA" id="ARBA00023242"/>
    </source>
</evidence>
<evidence type="ECO:0000256" key="4">
    <source>
        <dbReference type="ARBA" id="ARBA00023163"/>
    </source>
</evidence>
<gene>
    <name evidence="8" type="ORF">PROQFM164_S01g001386</name>
</gene>
<keyword evidence="5" id="KW-0539">Nucleus</keyword>
<evidence type="ECO:0000256" key="2">
    <source>
        <dbReference type="ARBA" id="ARBA00023015"/>
    </source>
</evidence>
<dbReference type="STRING" id="1365484.W6PUK9"/>
<dbReference type="InterPro" id="IPR002100">
    <property type="entry name" value="TF_MADSbox"/>
</dbReference>
<dbReference type="EMBL" id="HG792015">
    <property type="protein sequence ID" value="CDM27575.1"/>
    <property type="molecule type" value="Genomic_DNA"/>
</dbReference>
<dbReference type="OrthoDB" id="1898716at2759"/>
<keyword evidence="4" id="KW-0804">Transcription</keyword>
<name>W6PUK9_PENRF</name>
<feature type="region of interest" description="Disordered" evidence="6">
    <location>
        <begin position="1"/>
        <end position="21"/>
    </location>
</feature>
<dbReference type="Pfam" id="PF00319">
    <property type="entry name" value="SRF-TF"/>
    <property type="match status" value="1"/>
</dbReference>
<keyword evidence="3" id="KW-0238">DNA-binding</keyword>
<protein>
    <submittedName>
        <fullName evidence="8">Transcription factor, MADS-box</fullName>
    </submittedName>
</protein>
<dbReference type="InterPro" id="IPR036879">
    <property type="entry name" value="TF_MADSbox_sf"/>
</dbReference>
<comment type="subcellular location">
    <subcellularLocation>
        <location evidence="1">Nucleus</location>
    </subcellularLocation>
</comment>
<dbReference type="GO" id="GO:0005634">
    <property type="term" value="C:nucleus"/>
    <property type="evidence" value="ECO:0007669"/>
    <property type="project" value="UniProtKB-SubCell"/>
</dbReference>
<accession>W6PUK9</accession>
<evidence type="ECO:0000313" key="8">
    <source>
        <dbReference type="EMBL" id="CDM27575.1"/>
    </source>
</evidence>
<keyword evidence="9" id="KW-1185">Reference proteome</keyword>
<evidence type="ECO:0000313" key="9">
    <source>
        <dbReference type="Proteomes" id="UP000030686"/>
    </source>
</evidence>
<dbReference type="AlphaFoldDB" id="W6PUK9"/>
<reference evidence="8" key="1">
    <citation type="journal article" date="2014" name="Nat. Commun.">
        <title>Multiple recent horizontal transfers of a large genomic region in cheese making fungi.</title>
        <authorList>
            <person name="Cheeseman K."/>
            <person name="Ropars J."/>
            <person name="Renault P."/>
            <person name="Dupont J."/>
            <person name="Gouzy J."/>
            <person name="Branca A."/>
            <person name="Abraham A.L."/>
            <person name="Ceppi M."/>
            <person name="Conseiller E."/>
            <person name="Debuchy R."/>
            <person name="Malagnac F."/>
            <person name="Goarin A."/>
            <person name="Silar P."/>
            <person name="Lacoste S."/>
            <person name="Sallet E."/>
            <person name="Bensimon A."/>
            <person name="Giraud T."/>
            <person name="Brygoo Y."/>
        </authorList>
    </citation>
    <scope>NUCLEOTIDE SEQUENCE [LARGE SCALE GENOMIC DNA]</scope>
    <source>
        <strain evidence="8">FM164</strain>
    </source>
</reference>
<dbReference type="GO" id="GO:0046983">
    <property type="term" value="F:protein dimerization activity"/>
    <property type="evidence" value="ECO:0007669"/>
    <property type="project" value="InterPro"/>
</dbReference>
<proteinExistence type="predicted"/>